<evidence type="ECO:0000256" key="4">
    <source>
        <dbReference type="ARBA" id="ARBA00022912"/>
    </source>
</evidence>
<dbReference type="EMBL" id="RRYP01010979">
    <property type="protein sequence ID" value="TNV78048.1"/>
    <property type="molecule type" value="Genomic_DNA"/>
</dbReference>
<dbReference type="Proteomes" id="UP000785679">
    <property type="component" value="Unassembled WGS sequence"/>
</dbReference>
<protein>
    <recommendedName>
        <fullName evidence="7">PPM-type phosphatase domain-containing protein</fullName>
    </recommendedName>
</protein>
<dbReference type="CDD" id="cd00143">
    <property type="entry name" value="PP2Cc"/>
    <property type="match status" value="1"/>
</dbReference>
<dbReference type="PROSITE" id="PS01032">
    <property type="entry name" value="PPM_1"/>
    <property type="match status" value="1"/>
</dbReference>
<keyword evidence="4 6" id="KW-0904">Protein phosphatase</keyword>
<dbReference type="GO" id="GO:0046872">
    <property type="term" value="F:metal ion binding"/>
    <property type="evidence" value="ECO:0007669"/>
    <property type="project" value="UniProtKB-KW"/>
</dbReference>
<accession>A0A8J8T1H6</accession>
<feature type="domain" description="PPM-type phosphatase" evidence="7">
    <location>
        <begin position="23"/>
        <end position="313"/>
    </location>
</feature>
<dbReference type="InterPro" id="IPR015655">
    <property type="entry name" value="PP2C"/>
</dbReference>
<dbReference type="GO" id="GO:0004722">
    <property type="term" value="F:protein serine/threonine phosphatase activity"/>
    <property type="evidence" value="ECO:0007669"/>
    <property type="project" value="InterPro"/>
</dbReference>
<dbReference type="SMART" id="SM00332">
    <property type="entry name" value="PP2Cc"/>
    <property type="match status" value="1"/>
</dbReference>
<dbReference type="AlphaFoldDB" id="A0A8J8T1H6"/>
<dbReference type="GO" id="GO:0016020">
    <property type="term" value="C:membrane"/>
    <property type="evidence" value="ECO:0007669"/>
    <property type="project" value="UniProtKB-SubCell"/>
</dbReference>
<evidence type="ECO:0000256" key="1">
    <source>
        <dbReference type="ARBA" id="ARBA00004170"/>
    </source>
</evidence>
<keyword evidence="5" id="KW-0472">Membrane</keyword>
<keyword evidence="3 6" id="KW-0378">Hydrolase</keyword>
<evidence type="ECO:0000259" key="7">
    <source>
        <dbReference type="PROSITE" id="PS51746"/>
    </source>
</evidence>
<comment type="similarity">
    <text evidence="6">Belongs to the PP2C family.</text>
</comment>
<evidence type="ECO:0000256" key="6">
    <source>
        <dbReference type="RuleBase" id="RU003465"/>
    </source>
</evidence>
<evidence type="ECO:0000256" key="3">
    <source>
        <dbReference type="ARBA" id="ARBA00022801"/>
    </source>
</evidence>
<evidence type="ECO:0000313" key="8">
    <source>
        <dbReference type="EMBL" id="TNV78048.1"/>
    </source>
</evidence>
<dbReference type="OrthoDB" id="10264738at2759"/>
<evidence type="ECO:0000256" key="5">
    <source>
        <dbReference type="ARBA" id="ARBA00023136"/>
    </source>
</evidence>
<keyword evidence="9" id="KW-1185">Reference proteome</keyword>
<dbReference type="PROSITE" id="PS51746">
    <property type="entry name" value="PPM_2"/>
    <property type="match status" value="1"/>
</dbReference>
<gene>
    <name evidence="8" type="ORF">FGO68_gene14183</name>
</gene>
<comment type="caution">
    <text evidence="8">The sequence shown here is derived from an EMBL/GenBank/DDBJ whole genome shotgun (WGS) entry which is preliminary data.</text>
</comment>
<sequence>MGPYLTVPKREKDSYDGENAKLRYGATGMQGWRNTMEDSHIAELDLGNGVHFFGVYDGHGGNEVADFVRDHLADELKKMASFKSGDYQKALEDIYLHIDIMLKTPEGKSKLQKYKKSTDGQSSLFGRGNTEEIAFAAGCTACSAIITPTEIIVANAGDSRAVLGKKSGSSIVGVEMSVDHKPELPEEKRRIEKAGGFVEENRVKGILNLSRSIGDLEYKSDASIPLKDQMITASPEIRREKIDANCQFLIIACDGIWDCLTSQEAAELVGELLPKKKKVSAVVEEMFDKIIAQDVASSGGIGCDNMTCVVVQFK</sequence>
<organism evidence="8 9">
    <name type="scientific">Halteria grandinella</name>
    <dbReference type="NCBI Taxonomy" id="5974"/>
    <lineage>
        <taxon>Eukaryota</taxon>
        <taxon>Sar</taxon>
        <taxon>Alveolata</taxon>
        <taxon>Ciliophora</taxon>
        <taxon>Intramacronucleata</taxon>
        <taxon>Spirotrichea</taxon>
        <taxon>Stichotrichia</taxon>
        <taxon>Sporadotrichida</taxon>
        <taxon>Halteriidae</taxon>
        <taxon>Halteria</taxon>
    </lineage>
</organism>
<dbReference type="SUPFAM" id="SSF81606">
    <property type="entry name" value="PP2C-like"/>
    <property type="match status" value="1"/>
</dbReference>
<name>A0A8J8T1H6_HALGN</name>
<evidence type="ECO:0000256" key="2">
    <source>
        <dbReference type="ARBA" id="ARBA00022723"/>
    </source>
</evidence>
<dbReference type="InterPro" id="IPR036457">
    <property type="entry name" value="PPM-type-like_dom_sf"/>
</dbReference>
<evidence type="ECO:0000313" key="9">
    <source>
        <dbReference type="Proteomes" id="UP000785679"/>
    </source>
</evidence>
<dbReference type="Pfam" id="PF00481">
    <property type="entry name" value="PP2C"/>
    <property type="match status" value="1"/>
</dbReference>
<comment type="subcellular location">
    <subcellularLocation>
        <location evidence="1">Membrane</location>
        <topology evidence="1">Peripheral membrane protein</topology>
    </subcellularLocation>
</comment>
<dbReference type="PANTHER" id="PTHR47992">
    <property type="entry name" value="PROTEIN PHOSPHATASE"/>
    <property type="match status" value="1"/>
</dbReference>
<dbReference type="InterPro" id="IPR001932">
    <property type="entry name" value="PPM-type_phosphatase-like_dom"/>
</dbReference>
<keyword evidence="2" id="KW-0479">Metal-binding</keyword>
<dbReference type="InterPro" id="IPR000222">
    <property type="entry name" value="PP2C_BS"/>
</dbReference>
<dbReference type="Gene3D" id="3.60.40.10">
    <property type="entry name" value="PPM-type phosphatase domain"/>
    <property type="match status" value="1"/>
</dbReference>
<reference evidence="8" key="1">
    <citation type="submission" date="2019-06" db="EMBL/GenBank/DDBJ databases">
        <authorList>
            <person name="Zheng W."/>
        </authorList>
    </citation>
    <scope>NUCLEOTIDE SEQUENCE</scope>
    <source>
        <strain evidence="8">QDHG01</strain>
    </source>
</reference>
<proteinExistence type="inferred from homology"/>